<reference evidence="3" key="1">
    <citation type="submission" date="2023-04" db="EMBL/GenBank/DDBJ databases">
        <authorList>
            <person name="Vijverberg K."/>
            <person name="Xiong W."/>
            <person name="Schranz E."/>
        </authorList>
    </citation>
    <scope>NUCLEOTIDE SEQUENCE</scope>
</reference>
<dbReference type="AlphaFoldDB" id="A0AA35YGP6"/>
<feature type="compositionally biased region" description="Polar residues" evidence="1">
    <location>
        <begin position="368"/>
        <end position="385"/>
    </location>
</feature>
<evidence type="ECO:0000313" key="3">
    <source>
        <dbReference type="EMBL" id="CAI9273681.1"/>
    </source>
</evidence>
<feature type="compositionally biased region" description="Low complexity" evidence="1">
    <location>
        <begin position="7"/>
        <end position="16"/>
    </location>
</feature>
<proteinExistence type="predicted"/>
<feature type="domain" description="Arabidopsis retrotransposon Orf1 C-terminal" evidence="2">
    <location>
        <begin position="45"/>
        <end position="204"/>
    </location>
</feature>
<evidence type="ECO:0000259" key="2">
    <source>
        <dbReference type="Pfam" id="PF03078"/>
    </source>
</evidence>
<feature type="region of interest" description="Disordered" evidence="1">
    <location>
        <begin position="1"/>
        <end position="28"/>
    </location>
</feature>
<protein>
    <recommendedName>
        <fullName evidence="2">Arabidopsis retrotransposon Orf1 C-terminal domain-containing protein</fullName>
    </recommendedName>
</protein>
<dbReference type="Pfam" id="PF03078">
    <property type="entry name" value="ATHILA"/>
    <property type="match status" value="1"/>
</dbReference>
<dbReference type="EMBL" id="OX465078">
    <property type="protein sequence ID" value="CAI9273681.1"/>
    <property type="molecule type" value="Genomic_DNA"/>
</dbReference>
<organism evidence="3 4">
    <name type="scientific">Lactuca saligna</name>
    <name type="common">Willowleaf lettuce</name>
    <dbReference type="NCBI Taxonomy" id="75948"/>
    <lineage>
        <taxon>Eukaryota</taxon>
        <taxon>Viridiplantae</taxon>
        <taxon>Streptophyta</taxon>
        <taxon>Embryophyta</taxon>
        <taxon>Tracheophyta</taxon>
        <taxon>Spermatophyta</taxon>
        <taxon>Magnoliopsida</taxon>
        <taxon>eudicotyledons</taxon>
        <taxon>Gunneridae</taxon>
        <taxon>Pentapetalae</taxon>
        <taxon>asterids</taxon>
        <taxon>campanulids</taxon>
        <taxon>Asterales</taxon>
        <taxon>Asteraceae</taxon>
        <taxon>Cichorioideae</taxon>
        <taxon>Cichorieae</taxon>
        <taxon>Lactucinae</taxon>
        <taxon>Lactuca</taxon>
    </lineage>
</organism>
<accession>A0AA35YGP6</accession>
<sequence>MFKRAKTGTGATSSKGGSKGKSKDPPFRLLNREDRKTYDFLVSNKRQVKSTKFLHRESFASLGVLDGVQALFNNIGWGQFLHNRAATYVEPTLEFLTTFNPEEEAQTVTFQILGEKRSLPHRVVNALMGAPVDNLYYQQDPWPGNFNEHYFWQQITNEPQYSSSSSKASSIIHPCLRLAHRVLTCTIFARSEVGQISKAELFFLWCMTRENGPRPDFASFFFTKCYNLTTMDKGDIFIGGLITLIASRPPLQLHLSTLPFEKASGPSSLDGNALRRMQLIRDSVVGPMWILDNQPYLILPHEYIGSFEPTDPDQWIIPSDYPPPVDDEDDQFQPAQQFAEPQFQPAQQFVEPQFQPQQQGGYEKLKNTKPTSHKNPFSRSSTGRNLTKPPPFFSIFLPLQTPPKFRSICGRNSGRHHHPPPHIFAFSGQLRPPLENPSTGFCFSHQELSSHTNLSAKTHEKFPSNSECRYSIRRKVILKLVCGVVLAIKASNTEQNCKLGVCLDEIILVALVHPGSKKLGNLILLT</sequence>
<gene>
    <name evidence="3" type="ORF">LSALG_LOCUS13809</name>
</gene>
<evidence type="ECO:0000313" key="4">
    <source>
        <dbReference type="Proteomes" id="UP001177003"/>
    </source>
</evidence>
<name>A0AA35YGP6_LACSI</name>
<feature type="region of interest" description="Disordered" evidence="1">
    <location>
        <begin position="361"/>
        <end position="386"/>
    </location>
</feature>
<keyword evidence="4" id="KW-1185">Reference proteome</keyword>
<evidence type="ECO:0000256" key="1">
    <source>
        <dbReference type="SAM" id="MobiDB-lite"/>
    </source>
</evidence>
<dbReference type="Proteomes" id="UP001177003">
    <property type="component" value="Chromosome 2"/>
</dbReference>
<dbReference type="InterPro" id="IPR004312">
    <property type="entry name" value="ATHILA_Orf1_C"/>
</dbReference>